<reference evidence="1" key="2">
    <citation type="submission" date="2023-01" db="EMBL/GenBank/DDBJ databases">
        <authorList>
            <person name="Sun Q."/>
            <person name="Evtushenko L."/>
        </authorList>
    </citation>
    <scope>NUCLEOTIDE SEQUENCE</scope>
    <source>
        <strain evidence="1">VKM Ac-1321</strain>
    </source>
</reference>
<comment type="caution">
    <text evidence="1">The sequence shown here is derived from an EMBL/GenBank/DDBJ whole genome shotgun (WGS) entry which is preliminary data.</text>
</comment>
<dbReference type="AlphaFoldDB" id="A0A9W6NL10"/>
<keyword evidence="2" id="KW-1185">Reference proteome</keyword>
<reference evidence="1" key="1">
    <citation type="journal article" date="2014" name="Int. J. Syst. Evol. Microbiol.">
        <title>Complete genome sequence of Corynebacterium casei LMG S-19264T (=DSM 44701T), isolated from a smear-ripened cheese.</title>
        <authorList>
            <consortium name="US DOE Joint Genome Institute (JGI-PGF)"/>
            <person name="Walter F."/>
            <person name="Albersmeier A."/>
            <person name="Kalinowski J."/>
            <person name="Ruckert C."/>
        </authorList>
    </citation>
    <scope>NUCLEOTIDE SEQUENCE</scope>
    <source>
        <strain evidence="1">VKM Ac-1321</strain>
    </source>
</reference>
<proteinExistence type="predicted"/>
<name>A0A9W6NL10_9ACTN</name>
<organism evidence="1 2">
    <name type="scientific">Dactylosporangium matsuzakiense</name>
    <dbReference type="NCBI Taxonomy" id="53360"/>
    <lineage>
        <taxon>Bacteria</taxon>
        <taxon>Bacillati</taxon>
        <taxon>Actinomycetota</taxon>
        <taxon>Actinomycetes</taxon>
        <taxon>Micromonosporales</taxon>
        <taxon>Micromonosporaceae</taxon>
        <taxon>Dactylosporangium</taxon>
    </lineage>
</organism>
<dbReference type="RefSeq" id="WP_223104931.1">
    <property type="nucleotide sequence ID" value="NZ_BAAAXA010000001.1"/>
</dbReference>
<accession>A0A9W6NL10</accession>
<evidence type="ECO:0000313" key="2">
    <source>
        <dbReference type="Proteomes" id="UP001143480"/>
    </source>
</evidence>
<dbReference type="EMBL" id="BSFP01000009">
    <property type="protein sequence ID" value="GLL00643.1"/>
    <property type="molecule type" value="Genomic_DNA"/>
</dbReference>
<gene>
    <name evidence="1" type="ORF">GCM10017581_023840</name>
</gene>
<protein>
    <submittedName>
        <fullName evidence="1">Uncharacterized protein</fullName>
    </submittedName>
</protein>
<evidence type="ECO:0000313" key="1">
    <source>
        <dbReference type="EMBL" id="GLL00643.1"/>
    </source>
</evidence>
<dbReference type="Proteomes" id="UP001143480">
    <property type="component" value="Unassembled WGS sequence"/>
</dbReference>
<sequence>MFVIDCPAHRSRVVLSERRIRCLRNTDAGILLDLECYCGHIERILTGRARHARV</sequence>